<proteinExistence type="predicted"/>
<dbReference type="RefSeq" id="YP_003358905.1">
    <property type="nucleotide sequence ID" value="NC_013697.1"/>
</dbReference>
<dbReference type="KEGG" id="vg:8683998"/>
<dbReference type="Proteomes" id="UP000008986">
    <property type="component" value="Segment"/>
</dbReference>
<evidence type="ECO:0000313" key="1">
    <source>
        <dbReference type="EMBL" id="ACV50073.1"/>
    </source>
</evidence>
<name>C9DG22_BPW14</name>
<protein>
    <submittedName>
        <fullName evidence="1">Gp13 neck protein</fullName>
    </submittedName>
</protein>
<accession>C9DG22</accession>
<organism evidence="1 2">
    <name type="scientific">Delftia phage PhiW-14</name>
    <name type="common">Deftia acidovorans bacteriophage phiW-14</name>
    <dbReference type="NCBI Taxonomy" id="665032"/>
    <lineage>
        <taxon>Viruses</taxon>
        <taxon>Duplodnaviria</taxon>
        <taxon>Heunggongvirae</taxon>
        <taxon>Uroviricota</taxon>
        <taxon>Caudoviricetes</taxon>
        <taxon>Ionavirus</taxon>
        <taxon>Ionavirus W14</taxon>
    </lineage>
</organism>
<evidence type="ECO:0000313" key="2">
    <source>
        <dbReference type="Proteomes" id="UP000008986"/>
    </source>
</evidence>
<keyword evidence="2" id="KW-1185">Reference proteome</keyword>
<organismHost>
    <name type="scientific">Delftia acidovorans</name>
    <name type="common">Pseudomonas acidovorans</name>
    <name type="synonym">Comamonas acidovorans</name>
    <dbReference type="NCBI Taxonomy" id="80866"/>
</organismHost>
<sequence length="252" mass="29198">MLNRSRSREDLKNIILMNLGHPINQVNVTDAQIQNCIDTAMKQVWRWHYDATFESAYTFRPTEEDVKNGYIILPDQVESVIEVIHGTEIFGNGNFASAEWQMMASVTMSSNRFLPISLVDYVGAQQRILNTKQVLRGNPHFHYVHAQRRLIFKFKVQTDRPYALRTIERVDPELTEPNRVDSSLFFDNETLKELSTALVKQTWGMNLRKFQGMTLPGDITVDGDSLYREGKEEEATCLQRLKDEAVDMIYIF</sequence>
<reference evidence="2" key="1">
    <citation type="submission" date="2009-07" db="EMBL/GenBank/DDBJ databases">
        <authorList>
            <person name="Kropinski A.M."/>
            <person name="Villegas A."/>
            <person name="Lingohr E.J."/>
        </authorList>
    </citation>
    <scope>NUCLEOTIDE SEQUENCE [LARGE SCALE GENOMIC DNA]</scope>
</reference>
<dbReference type="OrthoDB" id="6993at10239"/>
<dbReference type="EMBL" id="GQ357915">
    <property type="protein sequence ID" value="ACV50073.1"/>
    <property type="molecule type" value="Genomic_DNA"/>
</dbReference>
<gene>
    <name evidence="1" type="primary">51</name>
</gene>
<dbReference type="GeneID" id="8683998"/>